<keyword evidence="1" id="KW-0732">Signal</keyword>
<dbReference type="InterPro" id="IPR016187">
    <property type="entry name" value="CTDL_fold"/>
</dbReference>
<keyword evidence="4" id="KW-1185">Reference proteome</keyword>
<name>A0AAW1ZN55_CULAL</name>
<comment type="caution">
    <text evidence="3">The sequence shown here is derived from an EMBL/GenBank/DDBJ whole genome shotgun (WGS) entry which is preliminary data.</text>
</comment>
<dbReference type="PANTHER" id="PTHR22803">
    <property type="entry name" value="MANNOSE, PHOSPHOLIPASE, LECTIN RECEPTOR RELATED"/>
    <property type="match status" value="1"/>
</dbReference>
<dbReference type="CDD" id="cd00037">
    <property type="entry name" value="CLECT"/>
    <property type="match status" value="1"/>
</dbReference>
<dbReference type="PROSITE" id="PS50041">
    <property type="entry name" value="C_TYPE_LECTIN_2"/>
    <property type="match status" value="1"/>
</dbReference>
<dbReference type="Proteomes" id="UP001479290">
    <property type="component" value="Unassembled WGS sequence"/>
</dbReference>
<dbReference type="InterPro" id="IPR002353">
    <property type="entry name" value="AntifreezeII"/>
</dbReference>
<dbReference type="InterPro" id="IPR016186">
    <property type="entry name" value="C-type_lectin-like/link_sf"/>
</dbReference>
<evidence type="ECO:0000313" key="3">
    <source>
        <dbReference type="EMBL" id="KAK9962397.1"/>
    </source>
</evidence>
<accession>A0AAW1ZN55</accession>
<dbReference type="EMBL" id="JAWDJR010000015">
    <property type="protein sequence ID" value="KAK9962397.1"/>
    <property type="molecule type" value="Genomic_DNA"/>
</dbReference>
<protein>
    <recommendedName>
        <fullName evidence="2">C-type lectin domain-containing protein</fullName>
    </recommendedName>
</protein>
<reference evidence="3 4" key="1">
    <citation type="submission" date="2024-05" db="EMBL/GenBank/DDBJ databases">
        <title>A high-quality chromosomal-level genome assembly of Topmouth culter (Culter alburnus).</title>
        <authorList>
            <person name="Zhao H."/>
        </authorList>
    </citation>
    <scope>NUCLEOTIDE SEQUENCE [LARGE SCALE GENOMIC DNA]</scope>
    <source>
        <strain evidence="3">CATC2023</strain>
        <tissue evidence="3">Muscle</tissue>
    </source>
</reference>
<feature type="chain" id="PRO_5043318257" description="C-type lectin domain-containing protein" evidence="1">
    <location>
        <begin position="20"/>
        <end position="153"/>
    </location>
</feature>
<dbReference type="InterPro" id="IPR050111">
    <property type="entry name" value="C-type_lectin/snaclec_domain"/>
</dbReference>
<dbReference type="Pfam" id="PF00059">
    <property type="entry name" value="Lectin_C"/>
    <property type="match status" value="1"/>
</dbReference>
<dbReference type="Gene3D" id="3.10.100.10">
    <property type="entry name" value="Mannose-Binding Protein A, subunit A"/>
    <property type="match status" value="1"/>
</dbReference>
<proteinExistence type="predicted"/>
<sequence length="153" mass="17183">MAMLRRFLLLFIIFSMGNAAVRQSCPSGWSHFGQGCYRYISEPANWIRAARNCQSVGSNLASVRNKQENNFLLSLLPSSDTRPWIGGHTGVQDGQWLWTDGTAFLFTNWCPGEPNNNHQSEACLELNFPNGNCWNDAPCPILKSYFCAKRAFG</sequence>
<feature type="signal peptide" evidence="1">
    <location>
        <begin position="1"/>
        <end position="19"/>
    </location>
</feature>
<dbReference type="PRINTS" id="PR00356">
    <property type="entry name" value="ANTIFREEZEII"/>
</dbReference>
<dbReference type="SUPFAM" id="SSF56436">
    <property type="entry name" value="C-type lectin-like"/>
    <property type="match status" value="1"/>
</dbReference>
<dbReference type="InterPro" id="IPR001304">
    <property type="entry name" value="C-type_lectin-like"/>
</dbReference>
<evidence type="ECO:0000313" key="4">
    <source>
        <dbReference type="Proteomes" id="UP001479290"/>
    </source>
</evidence>
<organism evidence="3 4">
    <name type="scientific">Culter alburnus</name>
    <name type="common">Topmouth culter</name>
    <dbReference type="NCBI Taxonomy" id="194366"/>
    <lineage>
        <taxon>Eukaryota</taxon>
        <taxon>Metazoa</taxon>
        <taxon>Chordata</taxon>
        <taxon>Craniata</taxon>
        <taxon>Vertebrata</taxon>
        <taxon>Euteleostomi</taxon>
        <taxon>Actinopterygii</taxon>
        <taxon>Neopterygii</taxon>
        <taxon>Teleostei</taxon>
        <taxon>Ostariophysi</taxon>
        <taxon>Cypriniformes</taxon>
        <taxon>Xenocyprididae</taxon>
        <taxon>Xenocypridinae</taxon>
        <taxon>Culter</taxon>
    </lineage>
</organism>
<gene>
    <name evidence="3" type="ORF">ABG768_007766</name>
</gene>
<dbReference type="SMART" id="SM00034">
    <property type="entry name" value="CLECT"/>
    <property type="match status" value="1"/>
</dbReference>
<evidence type="ECO:0000256" key="1">
    <source>
        <dbReference type="SAM" id="SignalP"/>
    </source>
</evidence>
<feature type="domain" description="C-type lectin" evidence="2">
    <location>
        <begin position="32"/>
        <end position="148"/>
    </location>
</feature>
<evidence type="ECO:0000259" key="2">
    <source>
        <dbReference type="PROSITE" id="PS50041"/>
    </source>
</evidence>
<dbReference type="AlphaFoldDB" id="A0AAW1ZN55"/>